<gene>
    <name evidence="1" type="ORF">LCGC14_0351630</name>
</gene>
<evidence type="ECO:0000313" key="1">
    <source>
        <dbReference type="EMBL" id="KKN78304.1"/>
    </source>
</evidence>
<sequence length="38" mass="4493">MSRFHTPNMMKLHRLPKKKAVQVKKDEVEPFCPLLAFP</sequence>
<comment type="caution">
    <text evidence="1">The sequence shown here is derived from an EMBL/GenBank/DDBJ whole genome shotgun (WGS) entry which is preliminary data.</text>
</comment>
<protein>
    <submittedName>
        <fullName evidence="1">Uncharacterized protein</fullName>
    </submittedName>
</protein>
<dbReference type="AlphaFoldDB" id="A0A0F9TGD8"/>
<dbReference type="EMBL" id="LAZR01000265">
    <property type="protein sequence ID" value="KKN78304.1"/>
    <property type="molecule type" value="Genomic_DNA"/>
</dbReference>
<name>A0A0F9TGD8_9ZZZZ</name>
<accession>A0A0F9TGD8</accession>
<proteinExistence type="predicted"/>
<reference evidence="1" key="1">
    <citation type="journal article" date="2015" name="Nature">
        <title>Complex archaea that bridge the gap between prokaryotes and eukaryotes.</title>
        <authorList>
            <person name="Spang A."/>
            <person name="Saw J.H."/>
            <person name="Jorgensen S.L."/>
            <person name="Zaremba-Niedzwiedzka K."/>
            <person name="Martijn J."/>
            <person name="Lind A.E."/>
            <person name="van Eijk R."/>
            <person name="Schleper C."/>
            <person name="Guy L."/>
            <person name="Ettema T.J."/>
        </authorList>
    </citation>
    <scope>NUCLEOTIDE SEQUENCE</scope>
</reference>
<organism evidence="1">
    <name type="scientific">marine sediment metagenome</name>
    <dbReference type="NCBI Taxonomy" id="412755"/>
    <lineage>
        <taxon>unclassified sequences</taxon>
        <taxon>metagenomes</taxon>
        <taxon>ecological metagenomes</taxon>
    </lineage>
</organism>